<dbReference type="RefSeq" id="WP_070077823.1">
    <property type="nucleotide sequence ID" value="NZ_CP017415.1"/>
</dbReference>
<dbReference type="GO" id="GO:0006744">
    <property type="term" value="P:ubiquinone biosynthetic process"/>
    <property type="evidence" value="ECO:0007669"/>
    <property type="project" value="UniProtKB-UniRule"/>
</dbReference>
<proteinExistence type="inferred from homology"/>
<dbReference type="PANTHER" id="PTHR30217">
    <property type="entry name" value="PEPTIDASE U32 FAMILY"/>
    <property type="match status" value="1"/>
</dbReference>
<comment type="cofactor">
    <cofactor evidence="1">
        <name>[4Fe-4S] cluster</name>
        <dbReference type="ChEBI" id="CHEBI:49883"/>
    </cofactor>
</comment>
<dbReference type="InterPro" id="IPR001539">
    <property type="entry name" value="Peptidase_U32"/>
</dbReference>
<protein>
    <recommendedName>
        <fullName evidence="1">Ubiquinone biosynthesis protein UbiV</fullName>
    </recommendedName>
</protein>
<feature type="binding site" evidence="1">
    <location>
        <position position="195"/>
    </location>
    <ligand>
        <name>[4Fe-4S] cluster</name>
        <dbReference type="ChEBI" id="CHEBI:49883"/>
    </ligand>
</feature>
<dbReference type="Proteomes" id="UP000095401">
    <property type="component" value="Chromosome"/>
</dbReference>
<gene>
    <name evidence="1" type="primary">ubiV</name>
    <name evidence="2" type="ORF">BI364_05085</name>
</gene>
<dbReference type="AlphaFoldDB" id="A0A1D8ILV9"/>
<dbReference type="Pfam" id="PF01136">
    <property type="entry name" value="Peptidase_U32"/>
    <property type="match status" value="1"/>
</dbReference>
<keyword evidence="1" id="KW-0408">Iron</keyword>
<keyword evidence="1" id="KW-0831">Ubiquinone biosynthesis</keyword>
<comment type="function">
    <text evidence="1">Required for O(2)-independent ubiquinone (coenzyme Q) biosynthesis. Together with UbiU, is essential for the C6-hydroxylation reaction in the oxygen-independent ubiquinone biosynthesis pathway.</text>
</comment>
<evidence type="ECO:0000313" key="3">
    <source>
        <dbReference type="Proteomes" id="UP000095401"/>
    </source>
</evidence>
<dbReference type="UniPathway" id="UPA00232"/>
<name>A0A1D8ILV9_9GAMM</name>
<dbReference type="NCBIfam" id="NF011991">
    <property type="entry name" value="PRK15447.1"/>
    <property type="match status" value="1"/>
</dbReference>
<dbReference type="HAMAP" id="MF_02233">
    <property type="entry name" value="UbiV"/>
    <property type="match status" value="1"/>
</dbReference>
<dbReference type="PANTHER" id="PTHR30217:SF11">
    <property type="entry name" value="UBIQUINONE BIOSYNTHESIS PROTEIN UBIV"/>
    <property type="match status" value="1"/>
</dbReference>
<keyword evidence="1" id="KW-0411">Iron-sulfur</keyword>
<dbReference type="InterPro" id="IPR051454">
    <property type="entry name" value="RNA/ubiquinone_mod_enzymes"/>
</dbReference>
<comment type="subunit">
    <text evidence="1">Forms a heterodimer with UbiU.</text>
</comment>
<evidence type="ECO:0000256" key="1">
    <source>
        <dbReference type="HAMAP-Rule" id="MF_02233"/>
    </source>
</evidence>
<keyword evidence="3" id="KW-1185">Reference proteome</keyword>
<feature type="binding site" evidence="1">
    <location>
        <position position="178"/>
    </location>
    <ligand>
        <name>[4Fe-4S] cluster</name>
        <dbReference type="ChEBI" id="CHEBI:49883"/>
    </ligand>
</feature>
<keyword evidence="1" id="KW-0479">Metal-binding</keyword>
<dbReference type="InterPro" id="IPR043693">
    <property type="entry name" value="UbiV"/>
</dbReference>
<feature type="binding site" evidence="1">
    <location>
        <position position="43"/>
    </location>
    <ligand>
        <name>[4Fe-4S] cluster</name>
        <dbReference type="ChEBI" id="CHEBI:49883"/>
    </ligand>
</feature>
<evidence type="ECO:0000313" key="2">
    <source>
        <dbReference type="EMBL" id="AOU97438.1"/>
    </source>
</evidence>
<comment type="similarity">
    <text evidence="1">Belongs to the peptidase U32 family. UbiV subfamily.</text>
</comment>
<keyword evidence="1" id="KW-0004">4Fe-4S</keyword>
<comment type="pathway">
    <text evidence="1">Cofactor biosynthesis; ubiquinone biosynthesis.</text>
</comment>
<dbReference type="EMBL" id="CP017415">
    <property type="protein sequence ID" value="AOU97438.1"/>
    <property type="molecule type" value="Genomic_DNA"/>
</dbReference>
<dbReference type="GO" id="GO:0051539">
    <property type="term" value="F:4 iron, 4 sulfur cluster binding"/>
    <property type="evidence" value="ECO:0007669"/>
    <property type="project" value="UniProtKB-UniRule"/>
</dbReference>
<reference evidence="3" key="1">
    <citation type="submission" date="2016-09" db="EMBL/GenBank/DDBJ databases">
        <title>Acidihalobacter prosperus F5.</title>
        <authorList>
            <person name="Khaleque H.N."/>
            <person name="Ramsay J.P."/>
            <person name="Kaksonen A.H."/>
            <person name="Boxall N.J."/>
            <person name="Watkin E.L.J."/>
        </authorList>
    </citation>
    <scope>NUCLEOTIDE SEQUENCE [LARGE SCALE GENOMIC DNA]</scope>
    <source>
        <strain evidence="3">F5</strain>
    </source>
</reference>
<organism evidence="2 3">
    <name type="scientific">Acidihalobacter yilgarnensis</name>
    <dbReference type="NCBI Taxonomy" id="2819280"/>
    <lineage>
        <taxon>Bacteria</taxon>
        <taxon>Pseudomonadati</taxon>
        <taxon>Pseudomonadota</taxon>
        <taxon>Gammaproteobacteria</taxon>
        <taxon>Chromatiales</taxon>
        <taxon>Ectothiorhodospiraceae</taxon>
        <taxon>Acidihalobacter</taxon>
    </lineage>
</organism>
<dbReference type="KEGG" id="aprs:BI364_05085"/>
<accession>A0A1D8ILV9</accession>
<dbReference type="GO" id="GO:0046872">
    <property type="term" value="F:metal ion binding"/>
    <property type="evidence" value="ECO:0007669"/>
    <property type="project" value="UniProtKB-KW"/>
</dbReference>
<feature type="binding site" evidence="1">
    <location>
        <position position="191"/>
    </location>
    <ligand>
        <name>[4Fe-4S] cluster</name>
        <dbReference type="ChEBI" id="CHEBI:49883"/>
    </ligand>
</feature>
<sequence>MGGEMKLALGPLAYYWPEQVMRDFYRQVESWPVDIVYLGEVVCAKRRNFGLDDWLETADRLSATGKEIVLSTLALVEAASELHALERICRNGRYRVEANDMAAVQVLSSEASFVVGPHLNCYNPATLGLLAGMGATRWVAPVEMSASMLNAIQLSDFEGVETEVLAYGRLPLAFSARCFTARDAGIPKDHCEFRCEKHPDGLRLSTQENQPLFTVNGVQLQSGLPCNLLDDLDTLRDSGVDVLRLMPQMHGMAQIVEVFHQAIHGHVGTMATLELLETLNPDGYCNGYWHGNEGMHWYPPTLRSE</sequence>